<reference evidence="1 2" key="1">
    <citation type="submission" date="2014-04" db="EMBL/GenBank/DDBJ databases">
        <authorList>
            <consortium name="DOE Joint Genome Institute"/>
            <person name="Kuo A."/>
            <person name="Kohler A."/>
            <person name="Nagy L.G."/>
            <person name="Floudas D."/>
            <person name="Copeland A."/>
            <person name="Barry K.W."/>
            <person name="Cichocki N."/>
            <person name="Veneault-Fourrey C."/>
            <person name="LaButti K."/>
            <person name="Lindquist E.A."/>
            <person name="Lipzen A."/>
            <person name="Lundell T."/>
            <person name="Morin E."/>
            <person name="Murat C."/>
            <person name="Sun H."/>
            <person name="Tunlid A."/>
            <person name="Henrissat B."/>
            <person name="Grigoriev I.V."/>
            <person name="Hibbett D.S."/>
            <person name="Martin F."/>
            <person name="Nordberg H.P."/>
            <person name="Cantor M.N."/>
            <person name="Hua S.X."/>
        </authorList>
    </citation>
    <scope>NUCLEOTIDE SEQUENCE [LARGE SCALE GENOMIC DNA]</scope>
    <source>
        <strain evidence="1 2">Foug A</strain>
    </source>
</reference>
<evidence type="ECO:0000313" key="1">
    <source>
        <dbReference type="EMBL" id="KIM62631.1"/>
    </source>
</evidence>
<protein>
    <submittedName>
        <fullName evidence="1">Uncharacterized protein</fullName>
    </submittedName>
</protein>
<reference evidence="2" key="2">
    <citation type="submission" date="2015-01" db="EMBL/GenBank/DDBJ databases">
        <title>Evolutionary Origins and Diversification of the Mycorrhizal Mutualists.</title>
        <authorList>
            <consortium name="DOE Joint Genome Institute"/>
            <consortium name="Mycorrhizal Genomics Consortium"/>
            <person name="Kohler A."/>
            <person name="Kuo A."/>
            <person name="Nagy L.G."/>
            <person name="Floudas D."/>
            <person name="Copeland A."/>
            <person name="Barry K.W."/>
            <person name="Cichocki N."/>
            <person name="Veneault-Fourrey C."/>
            <person name="LaButti K."/>
            <person name="Lindquist E.A."/>
            <person name="Lipzen A."/>
            <person name="Lundell T."/>
            <person name="Morin E."/>
            <person name="Murat C."/>
            <person name="Riley R."/>
            <person name="Ohm R."/>
            <person name="Sun H."/>
            <person name="Tunlid A."/>
            <person name="Henrissat B."/>
            <person name="Grigoriev I.V."/>
            <person name="Hibbett D.S."/>
            <person name="Martin F."/>
        </authorList>
    </citation>
    <scope>NUCLEOTIDE SEQUENCE [LARGE SCALE GENOMIC DNA]</scope>
    <source>
        <strain evidence="2">Foug A</strain>
    </source>
</reference>
<dbReference type="HOGENOM" id="CLU_2924036_0_0_1"/>
<dbReference type="Proteomes" id="UP000053989">
    <property type="component" value="Unassembled WGS sequence"/>
</dbReference>
<dbReference type="EMBL" id="KN822041">
    <property type="protein sequence ID" value="KIM62631.1"/>
    <property type="molecule type" value="Genomic_DNA"/>
</dbReference>
<sequence>MLCVVLGLQQSSLLFLFPRDAYRPYTYDPTNGNSSAASSQAREPDVSAACHIGHEVSATLL</sequence>
<name>A0A0C3E3P2_9AGAM</name>
<evidence type="ECO:0000313" key="2">
    <source>
        <dbReference type="Proteomes" id="UP000053989"/>
    </source>
</evidence>
<accession>A0A0C3E3P2</accession>
<proteinExistence type="predicted"/>
<organism evidence="1 2">
    <name type="scientific">Scleroderma citrinum Foug A</name>
    <dbReference type="NCBI Taxonomy" id="1036808"/>
    <lineage>
        <taxon>Eukaryota</taxon>
        <taxon>Fungi</taxon>
        <taxon>Dikarya</taxon>
        <taxon>Basidiomycota</taxon>
        <taxon>Agaricomycotina</taxon>
        <taxon>Agaricomycetes</taxon>
        <taxon>Agaricomycetidae</taxon>
        <taxon>Boletales</taxon>
        <taxon>Sclerodermatineae</taxon>
        <taxon>Sclerodermataceae</taxon>
        <taxon>Scleroderma</taxon>
    </lineage>
</organism>
<keyword evidence="2" id="KW-1185">Reference proteome</keyword>
<dbReference type="AlphaFoldDB" id="A0A0C3E3P2"/>
<gene>
    <name evidence="1" type="ORF">SCLCIDRAFT_1214958</name>
</gene>
<dbReference type="InParanoid" id="A0A0C3E3P2"/>